<feature type="domain" description="Peptidase M15C" evidence="2">
    <location>
        <begin position="74"/>
        <end position="134"/>
    </location>
</feature>
<dbReference type="InterPro" id="IPR002477">
    <property type="entry name" value="Peptidoglycan-bd-like"/>
</dbReference>
<organism evidence="3 4">
    <name type="scientific">Bacillus phage Pookie</name>
    <dbReference type="NCBI Taxonomy" id="1540093"/>
    <lineage>
        <taxon>Viruses</taxon>
        <taxon>Duplodnaviria</taxon>
        <taxon>Heunggongvirae</taxon>
        <taxon>Uroviricota</taxon>
        <taxon>Caudoviricetes</taxon>
        <taxon>Pagevirus</taxon>
        <taxon>Pagevirus pookie</taxon>
    </lineage>
</organism>
<evidence type="ECO:0000313" key="4">
    <source>
        <dbReference type="Proteomes" id="UP000030209"/>
    </source>
</evidence>
<gene>
    <name evidence="3" type="ORF">CPT_Pookie24</name>
</gene>
<reference evidence="3 4" key="1">
    <citation type="journal article" date="2015" name="Genome Announc.">
        <title>Complete Genome of Bacillus megaterium Podophage Pookie.</title>
        <authorList>
            <person name="Ladzekpo T.N."/>
            <person name="DeCrescenzo A.J."/>
            <person name="Hernandez A.C."/>
            <person name="Kuty Everett G.F."/>
        </authorList>
    </citation>
    <scope>NUCLEOTIDE SEQUENCE [LARGE SCALE GENOMIC DNA]</scope>
</reference>
<dbReference type="Proteomes" id="UP000030209">
    <property type="component" value="Segment"/>
</dbReference>
<accession>A0A0A0RPZ6</accession>
<dbReference type="CDD" id="cd14845">
    <property type="entry name" value="L-Ala-D-Glu_peptidase_like"/>
    <property type="match status" value="1"/>
</dbReference>
<dbReference type="Gene3D" id="3.30.1380.10">
    <property type="match status" value="1"/>
</dbReference>
<dbReference type="InterPro" id="IPR009045">
    <property type="entry name" value="Zn_M74/Hedgehog-like"/>
</dbReference>
<name>A0A0A0RPZ6_9CAUD</name>
<proteinExistence type="predicted"/>
<dbReference type="GeneID" id="24608780"/>
<dbReference type="Pfam" id="PF13539">
    <property type="entry name" value="Peptidase_M15_4"/>
    <property type="match status" value="1"/>
</dbReference>
<dbReference type="KEGG" id="vg:24608780"/>
<keyword evidence="4" id="KW-1185">Reference proteome</keyword>
<dbReference type="GO" id="GO:0008233">
    <property type="term" value="F:peptidase activity"/>
    <property type="evidence" value="ECO:0007669"/>
    <property type="project" value="InterPro"/>
</dbReference>
<dbReference type="RefSeq" id="YP_009152823.1">
    <property type="nucleotide sequence ID" value="NC_027394.1"/>
</dbReference>
<dbReference type="Pfam" id="PF01471">
    <property type="entry name" value="PG_binding_1"/>
    <property type="match status" value="1"/>
</dbReference>
<evidence type="ECO:0000313" key="3">
    <source>
        <dbReference type="EMBL" id="AIW03709.1"/>
    </source>
</evidence>
<evidence type="ECO:0000259" key="1">
    <source>
        <dbReference type="Pfam" id="PF01471"/>
    </source>
</evidence>
<protein>
    <submittedName>
        <fullName evidence="3">Peptidase</fullName>
    </submittedName>
</protein>
<evidence type="ECO:0000259" key="2">
    <source>
        <dbReference type="Pfam" id="PF13539"/>
    </source>
</evidence>
<dbReference type="SUPFAM" id="SSF55166">
    <property type="entry name" value="Hedgehog/DD-peptidase"/>
    <property type="match status" value="1"/>
</dbReference>
<dbReference type="SUPFAM" id="SSF47090">
    <property type="entry name" value="PGBD-like"/>
    <property type="match status" value="1"/>
</dbReference>
<dbReference type="InterPro" id="IPR039561">
    <property type="entry name" value="Peptidase_M15C"/>
</dbReference>
<feature type="domain" description="Peptidoglycan binding-like" evidence="1">
    <location>
        <begin position="204"/>
        <end position="242"/>
    </location>
</feature>
<dbReference type="InterPro" id="IPR036365">
    <property type="entry name" value="PGBD-like_sf"/>
</dbReference>
<dbReference type="EMBL" id="KM236248">
    <property type="protein sequence ID" value="AIW03709.1"/>
    <property type="molecule type" value="Genomic_DNA"/>
</dbReference>
<dbReference type="InterPro" id="IPR036366">
    <property type="entry name" value="PGBDSf"/>
</dbReference>
<dbReference type="Gene3D" id="1.10.101.10">
    <property type="entry name" value="PGBD-like superfamily/PGBD"/>
    <property type="match status" value="1"/>
</dbReference>
<dbReference type="OrthoDB" id="6218at10239"/>
<sequence>MTYSLNDLLNKAKNHSKMKGVHPYLVEKALQLITDAYNKKKYKLVIGEGYRSIAYQNELYARGRTTPGPIVTNARGGSSFHNFGLAFDIAILDKEEDGIDNTDSKYREVGKLGKALGLEWGGDWKSIYDAPHFQFTFGLELDELRAGAKIPAGSPSKPVSTPKEPVKQCPVDDFAPLVPYPGILKLGSKGINVKRVQRAAGMPESLIDGEYGARTKSYVQAYQTKHKLAADGIVGKDTWNMMF</sequence>